<evidence type="ECO:0000313" key="3">
    <source>
        <dbReference type="Proteomes" id="UP001293593"/>
    </source>
</evidence>
<comment type="caution">
    <text evidence="2">The sequence shown here is derived from an EMBL/GenBank/DDBJ whole genome shotgun (WGS) entry which is preliminary data.</text>
</comment>
<dbReference type="Pfam" id="PF02721">
    <property type="entry name" value="DUF223"/>
    <property type="match status" value="1"/>
</dbReference>
<dbReference type="CDD" id="cd04480">
    <property type="entry name" value="RPA1_DBD_A_like"/>
    <property type="match status" value="1"/>
</dbReference>
<dbReference type="InterPro" id="IPR012340">
    <property type="entry name" value="NA-bd_OB-fold"/>
</dbReference>
<accession>A0AAE1JVC1</accession>
<organism evidence="2 3">
    <name type="scientific">Acacia crassicarpa</name>
    <name type="common">northern wattle</name>
    <dbReference type="NCBI Taxonomy" id="499986"/>
    <lineage>
        <taxon>Eukaryota</taxon>
        <taxon>Viridiplantae</taxon>
        <taxon>Streptophyta</taxon>
        <taxon>Embryophyta</taxon>
        <taxon>Tracheophyta</taxon>
        <taxon>Spermatophyta</taxon>
        <taxon>Magnoliopsida</taxon>
        <taxon>eudicotyledons</taxon>
        <taxon>Gunneridae</taxon>
        <taxon>Pentapetalae</taxon>
        <taxon>rosids</taxon>
        <taxon>fabids</taxon>
        <taxon>Fabales</taxon>
        <taxon>Fabaceae</taxon>
        <taxon>Caesalpinioideae</taxon>
        <taxon>mimosoid clade</taxon>
        <taxon>Acacieae</taxon>
        <taxon>Acacia</taxon>
    </lineage>
</organism>
<sequence>MVFIDEEGTTIQASVLNKSLHDKFRHKIIEGQIYKFANFEVTLNVNQYRATIHPFKITFTCRTFSVEDIATIPSYAYSFYPISEILKIDYRHPVDNLIDMLAFLKDVGTLDEFQRENETKYRLRLLLADSKNNDVECTLFDNCASDAYMAYLQNTETLLWF</sequence>
<name>A0AAE1JVC1_9FABA</name>
<dbReference type="InterPro" id="IPR003871">
    <property type="entry name" value="RFA1B/D_OB_1st"/>
</dbReference>
<dbReference type="Gene3D" id="2.40.50.140">
    <property type="entry name" value="Nucleic acid-binding proteins"/>
    <property type="match status" value="2"/>
</dbReference>
<dbReference type="SUPFAM" id="SSF50249">
    <property type="entry name" value="Nucleic acid-binding proteins"/>
    <property type="match status" value="2"/>
</dbReference>
<proteinExistence type="predicted"/>
<dbReference type="PANTHER" id="PTHR47165:SF4">
    <property type="entry name" value="OS03G0429900 PROTEIN"/>
    <property type="match status" value="1"/>
</dbReference>
<gene>
    <name evidence="2" type="ORF">QN277_018791</name>
</gene>
<dbReference type="Proteomes" id="UP001293593">
    <property type="component" value="Unassembled WGS sequence"/>
</dbReference>
<evidence type="ECO:0000259" key="1">
    <source>
        <dbReference type="Pfam" id="PF02721"/>
    </source>
</evidence>
<keyword evidence="3" id="KW-1185">Reference proteome</keyword>
<feature type="domain" description="Replication protein A 70 kDa DNA-binding subunit B/D first OB fold" evidence="1">
    <location>
        <begin position="1"/>
        <end position="63"/>
    </location>
</feature>
<protein>
    <recommendedName>
        <fullName evidence="1">Replication protein A 70 kDa DNA-binding subunit B/D first OB fold domain-containing protein</fullName>
    </recommendedName>
</protein>
<dbReference type="EMBL" id="JAWXYG010000004">
    <property type="protein sequence ID" value="KAK4275761.1"/>
    <property type="molecule type" value="Genomic_DNA"/>
</dbReference>
<evidence type="ECO:0000313" key="2">
    <source>
        <dbReference type="EMBL" id="KAK4275761.1"/>
    </source>
</evidence>
<dbReference type="PANTHER" id="PTHR47165">
    <property type="entry name" value="OS03G0429900 PROTEIN"/>
    <property type="match status" value="1"/>
</dbReference>
<reference evidence="2" key="1">
    <citation type="submission" date="2023-10" db="EMBL/GenBank/DDBJ databases">
        <title>Chromosome-level genome of the transformable northern wattle, Acacia crassicarpa.</title>
        <authorList>
            <person name="Massaro I."/>
            <person name="Sinha N.R."/>
            <person name="Poethig S."/>
            <person name="Leichty A.R."/>
        </authorList>
    </citation>
    <scope>NUCLEOTIDE SEQUENCE</scope>
    <source>
        <strain evidence="2">Acra3RX</strain>
        <tissue evidence="2">Leaf</tissue>
    </source>
</reference>
<dbReference type="AlphaFoldDB" id="A0AAE1JVC1"/>